<reference evidence="3 4" key="1">
    <citation type="journal article" date="2013" name="Genome Biol.">
        <title>Genome of Acanthamoeba castellanii highlights extensive lateral gene transfer and early evolution of tyrosine kinase signaling.</title>
        <authorList>
            <person name="Clarke M."/>
            <person name="Lohan A.J."/>
            <person name="Liu B."/>
            <person name="Lagkouvardos I."/>
            <person name="Roy S."/>
            <person name="Zafar N."/>
            <person name="Bertelli C."/>
            <person name="Schilde C."/>
            <person name="Kianianmomeni A."/>
            <person name="Burglin T.R."/>
            <person name="Frech C."/>
            <person name="Turcotte B."/>
            <person name="Kopec K.O."/>
            <person name="Synnott J.M."/>
            <person name="Choo C."/>
            <person name="Paponov I."/>
            <person name="Finkler A."/>
            <person name="Soon Heng Tan C."/>
            <person name="Hutchins A.P."/>
            <person name="Weinmeier T."/>
            <person name="Rattei T."/>
            <person name="Chu J.S."/>
            <person name="Gimenez G."/>
            <person name="Irimia M."/>
            <person name="Rigden D.J."/>
            <person name="Fitzpatrick D.A."/>
            <person name="Lorenzo-Morales J."/>
            <person name="Bateman A."/>
            <person name="Chiu C.H."/>
            <person name="Tang P."/>
            <person name="Hegemann P."/>
            <person name="Fromm H."/>
            <person name="Raoult D."/>
            <person name="Greub G."/>
            <person name="Miranda-Saavedra D."/>
            <person name="Chen N."/>
            <person name="Nash P."/>
            <person name="Ginger M.L."/>
            <person name="Horn M."/>
            <person name="Schaap P."/>
            <person name="Caler L."/>
            <person name="Loftus B."/>
        </authorList>
    </citation>
    <scope>NUCLEOTIDE SEQUENCE [LARGE SCALE GENOMIC DNA]</scope>
    <source>
        <strain evidence="3 4">Neff</strain>
    </source>
</reference>
<keyword evidence="4" id="KW-1185">Reference proteome</keyword>
<proteinExistence type="predicted"/>
<gene>
    <name evidence="3" type="ORF">ACA1_212230</name>
</gene>
<dbReference type="STRING" id="1257118.L8GQ29"/>
<dbReference type="PANTHER" id="PTHR12358:SF110">
    <property type="entry name" value="SPHINGOSINE KINASE RELATED PROTEIN"/>
    <property type="match status" value="1"/>
</dbReference>
<evidence type="ECO:0000313" key="3">
    <source>
        <dbReference type="EMBL" id="ELR15017.1"/>
    </source>
</evidence>
<dbReference type="GO" id="GO:0046512">
    <property type="term" value="P:sphingosine biosynthetic process"/>
    <property type="evidence" value="ECO:0007669"/>
    <property type="project" value="TreeGrafter"/>
</dbReference>
<dbReference type="Pfam" id="PF19279">
    <property type="entry name" value="YegS_C"/>
    <property type="match status" value="1"/>
</dbReference>
<evidence type="ECO:0000259" key="2">
    <source>
        <dbReference type="Pfam" id="PF19279"/>
    </source>
</evidence>
<dbReference type="VEuPathDB" id="AmoebaDB:ACA1_212230"/>
<dbReference type="GO" id="GO:0016020">
    <property type="term" value="C:membrane"/>
    <property type="evidence" value="ECO:0007669"/>
    <property type="project" value="TreeGrafter"/>
</dbReference>
<evidence type="ECO:0000256" key="1">
    <source>
        <dbReference type="SAM" id="MobiDB-lite"/>
    </source>
</evidence>
<dbReference type="GeneID" id="14915915"/>
<dbReference type="GO" id="GO:0005737">
    <property type="term" value="C:cytoplasm"/>
    <property type="evidence" value="ECO:0007669"/>
    <property type="project" value="TreeGrafter"/>
</dbReference>
<dbReference type="SUPFAM" id="SSF111331">
    <property type="entry name" value="NAD kinase/diacylglycerol kinase-like"/>
    <property type="match status" value="1"/>
</dbReference>
<feature type="domain" description="YegS/DAGK C-terminal" evidence="2">
    <location>
        <begin position="35"/>
        <end position="118"/>
    </location>
</feature>
<dbReference type="Gene3D" id="2.60.200.40">
    <property type="match status" value="1"/>
</dbReference>
<dbReference type="OrthoDB" id="16101at2759"/>
<dbReference type="EMBL" id="KB008036">
    <property type="protein sequence ID" value="ELR15017.1"/>
    <property type="molecule type" value="Genomic_DNA"/>
</dbReference>
<sequence length="119" mass="13310">MHDSTKLSKHAAASTRGGEEARHLEALTDAGKVNIDLLLIKATSTLNLLDIFRRTYDGSHTDLPYVIYQKVKKFSITPYKESETGELEEVEEIIDVDGELKGCTPFTCEVMPQTLRIVL</sequence>
<dbReference type="GO" id="GO:0001727">
    <property type="term" value="F:lipid kinase activity"/>
    <property type="evidence" value="ECO:0007669"/>
    <property type="project" value="TreeGrafter"/>
</dbReference>
<dbReference type="Proteomes" id="UP000011083">
    <property type="component" value="Unassembled WGS sequence"/>
</dbReference>
<organism evidence="3 4">
    <name type="scientific">Acanthamoeba castellanii (strain ATCC 30010 / Neff)</name>
    <dbReference type="NCBI Taxonomy" id="1257118"/>
    <lineage>
        <taxon>Eukaryota</taxon>
        <taxon>Amoebozoa</taxon>
        <taxon>Discosea</taxon>
        <taxon>Longamoebia</taxon>
        <taxon>Centramoebida</taxon>
        <taxon>Acanthamoebidae</taxon>
        <taxon>Acanthamoeba</taxon>
    </lineage>
</organism>
<dbReference type="KEGG" id="acan:ACA1_212230"/>
<dbReference type="RefSeq" id="XP_004337030.1">
    <property type="nucleotide sequence ID" value="XM_004336982.1"/>
</dbReference>
<dbReference type="InterPro" id="IPR016064">
    <property type="entry name" value="NAD/diacylglycerol_kinase_sf"/>
</dbReference>
<name>L8GQ29_ACACF</name>
<dbReference type="InterPro" id="IPR050187">
    <property type="entry name" value="Lipid_Phosphate_FormReg"/>
</dbReference>
<feature type="region of interest" description="Disordered" evidence="1">
    <location>
        <begin position="1"/>
        <end position="21"/>
    </location>
</feature>
<protein>
    <recommendedName>
        <fullName evidence="2">YegS/DAGK C-terminal domain-containing protein</fullName>
    </recommendedName>
</protein>
<dbReference type="InterPro" id="IPR045540">
    <property type="entry name" value="YegS/DAGK_C"/>
</dbReference>
<dbReference type="AlphaFoldDB" id="L8GQ29"/>
<accession>L8GQ29</accession>
<dbReference type="PANTHER" id="PTHR12358">
    <property type="entry name" value="SPHINGOSINE KINASE"/>
    <property type="match status" value="1"/>
</dbReference>
<evidence type="ECO:0000313" key="4">
    <source>
        <dbReference type="Proteomes" id="UP000011083"/>
    </source>
</evidence>